<evidence type="ECO:0000313" key="3">
    <source>
        <dbReference type="EMBL" id="QEV10361.1"/>
    </source>
</evidence>
<evidence type="ECO:0000259" key="2">
    <source>
        <dbReference type="SMART" id="SM00530"/>
    </source>
</evidence>
<feature type="compositionally biased region" description="Basic and acidic residues" evidence="1">
    <location>
        <begin position="113"/>
        <end position="122"/>
    </location>
</feature>
<feature type="compositionally biased region" description="Low complexity" evidence="1">
    <location>
        <begin position="162"/>
        <end position="172"/>
    </location>
</feature>
<feature type="compositionally biased region" description="Pro residues" evidence="1">
    <location>
        <begin position="265"/>
        <end position="276"/>
    </location>
</feature>
<proteinExistence type="predicted"/>
<feature type="domain" description="HTH cro/C1-type" evidence="2">
    <location>
        <begin position="7"/>
        <end position="63"/>
    </location>
</feature>
<dbReference type="EMBL" id="CP023697">
    <property type="protein sequence ID" value="QEV10361.1"/>
    <property type="molecule type" value="Genomic_DNA"/>
</dbReference>
<dbReference type="Gene3D" id="1.10.260.40">
    <property type="entry name" value="lambda repressor-like DNA-binding domains"/>
    <property type="match status" value="1"/>
</dbReference>
<name>A0ABX6B5D2_9ACTN</name>
<protein>
    <submittedName>
        <fullName evidence="3">Transcriptional regulator</fullName>
    </submittedName>
</protein>
<dbReference type="Pfam" id="PF13560">
    <property type="entry name" value="HTH_31"/>
    <property type="match status" value="1"/>
</dbReference>
<keyword evidence="4" id="KW-1185">Reference proteome</keyword>
<dbReference type="InterPro" id="IPR001387">
    <property type="entry name" value="Cro/C1-type_HTH"/>
</dbReference>
<feature type="region of interest" description="Disordered" evidence="1">
    <location>
        <begin position="81"/>
        <end position="188"/>
    </location>
</feature>
<sequence>MADLAELLSELKQRSGLSYEALAKRAHMSTSTLHRYCKGEGVPADNAVVARFARACRATPEERVELHRRWVLADAARERARRTAADAEPDSAERAGASTPGGSGPEPGSSQVRPEDRPRPEPVPDTSLVPDTPPVADAPPEPPSPPPTAPPPLTASAPVPPTALASSSASEPEGPPAPVPGAAPAPAPVPGPAPEVVVVARRVPTLVRTVRGRRWALIAASTALVVAVSTVLTLGLKSEGTDRAGSGRPAGTMSSSDEPASTASTPPPSASPPPSERPSRSPATATAPTPAPATGKPGAEPSATGPGTGRAGTGDEAVPLTVSTRTYAWDDPQCEGKYLIDRPADEVSPPVMGQDVPGWVKAHGAVAADRQRVALTVQGTGDETAVIESLHVRVVGSNTPPAWNAYLGSSGCGGGVETRSFDTDLDAGHPVLVPKAGQRGVPYKVSRSDPEVLYITARADAHDVHWYVELQWSSGGRQGTIRIDDHGKPFRTSGSRGRPVYEHLLGGTEWFNVTEN</sequence>
<feature type="compositionally biased region" description="Low complexity" evidence="1">
    <location>
        <begin position="254"/>
        <end position="264"/>
    </location>
</feature>
<accession>A0ABX6B5D2</accession>
<dbReference type="InterPro" id="IPR010982">
    <property type="entry name" value="Lambda_DNA-bd_dom_sf"/>
</dbReference>
<dbReference type="CDD" id="cd00093">
    <property type="entry name" value="HTH_XRE"/>
    <property type="match status" value="1"/>
</dbReference>
<gene>
    <name evidence="3" type="ORF">CP972_18850</name>
</gene>
<reference evidence="3 4" key="1">
    <citation type="submission" date="2017-09" db="EMBL/GenBank/DDBJ databases">
        <authorList>
            <person name="Lee N."/>
            <person name="Cho B.-K."/>
        </authorList>
    </citation>
    <scope>NUCLEOTIDE SEQUENCE [LARGE SCALE GENOMIC DNA]</scope>
    <source>
        <strain evidence="3 4">ATCC 13879</strain>
    </source>
</reference>
<dbReference type="Proteomes" id="UP000326041">
    <property type="component" value="Chromosome"/>
</dbReference>
<dbReference type="SMART" id="SM00530">
    <property type="entry name" value="HTH_XRE"/>
    <property type="match status" value="1"/>
</dbReference>
<evidence type="ECO:0000313" key="4">
    <source>
        <dbReference type="Proteomes" id="UP000326041"/>
    </source>
</evidence>
<organism evidence="3 4">
    <name type="scientific">Streptomyces prasinus</name>
    <dbReference type="NCBI Taxonomy" id="67345"/>
    <lineage>
        <taxon>Bacteria</taxon>
        <taxon>Bacillati</taxon>
        <taxon>Actinomycetota</taxon>
        <taxon>Actinomycetes</taxon>
        <taxon>Kitasatosporales</taxon>
        <taxon>Streptomycetaceae</taxon>
        <taxon>Streptomyces</taxon>
    </lineage>
</organism>
<feature type="compositionally biased region" description="Pro residues" evidence="1">
    <location>
        <begin position="131"/>
        <end position="161"/>
    </location>
</feature>
<feature type="compositionally biased region" description="Low complexity" evidence="1">
    <location>
        <begin position="280"/>
        <end position="294"/>
    </location>
</feature>
<feature type="region of interest" description="Disordered" evidence="1">
    <location>
        <begin position="238"/>
        <end position="317"/>
    </location>
</feature>
<feature type="compositionally biased region" description="Pro residues" evidence="1">
    <location>
        <begin position="173"/>
        <end position="188"/>
    </location>
</feature>
<evidence type="ECO:0000256" key="1">
    <source>
        <dbReference type="SAM" id="MobiDB-lite"/>
    </source>
</evidence>
<dbReference type="SUPFAM" id="SSF47413">
    <property type="entry name" value="lambda repressor-like DNA-binding domains"/>
    <property type="match status" value="1"/>
</dbReference>